<protein>
    <submittedName>
        <fullName evidence="3">Probable secreted glycosyl hydrolase</fullName>
    </submittedName>
</protein>
<accession>A0A0E9LVK5</accession>
<comment type="caution">
    <text evidence="3">The sequence shown here is derived from an EMBL/GenBank/DDBJ whole genome shotgun (WGS) entry which is preliminary data.</text>
</comment>
<proteinExistence type="predicted"/>
<dbReference type="InterPro" id="IPR010496">
    <property type="entry name" value="AL/BT2_dom"/>
</dbReference>
<feature type="domain" description="3-keto-alpha-glucoside-1,2-lyase/3-keto-2-hydroxy-glucal hydratase" evidence="2">
    <location>
        <begin position="243"/>
        <end position="459"/>
    </location>
</feature>
<evidence type="ECO:0000259" key="2">
    <source>
        <dbReference type="Pfam" id="PF06439"/>
    </source>
</evidence>
<keyword evidence="3" id="KW-0378">Hydrolase</keyword>
<dbReference type="OrthoDB" id="9806233at2"/>
<keyword evidence="1" id="KW-0732">Signal</keyword>
<keyword evidence="4" id="KW-1185">Reference proteome</keyword>
<feature type="domain" description="3-keto-alpha-glucoside-1,2-lyase/3-keto-2-hydroxy-glucal hydratase" evidence="2">
    <location>
        <begin position="24"/>
        <end position="210"/>
    </location>
</feature>
<sequence length="462" mass="52401">MKAKLFLVPLILMMFIPVASSQSGWVQLFNGEDLEGWEVLNGSAPFEAEDGTIVGTSILNSPNTFLATKKKYTNFILEYEIKMDEGLNSGVQIRSHSTKEYNDGRVHGPQIECEDTKRGWAGGIFDEARKGWRYPLEYNEPARSAFKKGEWNTFKVVAWENHIMTWVNGVPAANLVEEAVETGFIALQVHSIGNEKQANKKIRWKNIRIKEMTSADFEPFKNRGAPEVSYLKNQLTEAEIADGWQLLWDGQTTNGWRGARLDHFPESGWSIHNGILKVHEASGGESTNGGDIVTEKNYQNFILEVDFSMTKGANSGIKYFVDTEMNQGAGSSIGCEFQILDDRFHPDAKRGVNGNRTMGSLYDLIRANGLEFNPHLPREKYVNGYEQWNRARIVVKGKLVQHYLNGIKVVEYERDTQQWNALVAYSKYSTWPNFGNQTSGRILLQDHGNEVTFKNIKIKELR</sequence>
<evidence type="ECO:0000313" key="3">
    <source>
        <dbReference type="EMBL" id="GAO28875.1"/>
    </source>
</evidence>
<reference evidence="3 4" key="1">
    <citation type="journal article" date="2015" name="Microbes Environ.">
        <title>Distribution and evolution of nitrogen fixation genes in the phylum bacteroidetes.</title>
        <authorList>
            <person name="Inoue J."/>
            <person name="Oshima K."/>
            <person name="Suda W."/>
            <person name="Sakamoto M."/>
            <person name="Iino T."/>
            <person name="Noda S."/>
            <person name="Hongoh Y."/>
            <person name="Hattori M."/>
            <person name="Ohkuma M."/>
        </authorList>
    </citation>
    <scope>NUCLEOTIDE SEQUENCE [LARGE SCALE GENOMIC DNA]</scope>
    <source>
        <strain evidence="3">JCM 15548</strain>
    </source>
</reference>
<dbReference type="AlphaFoldDB" id="A0A0E9LVK5"/>
<evidence type="ECO:0000313" key="4">
    <source>
        <dbReference type="Proteomes" id="UP000032900"/>
    </source>
</evidence>
<dbReference type="STRING" id="1236989.JCM15548_11010"/>
<feature type="signal peptide" evidence="1">
    <location>
        <begin position="1"/>
        <end position="21"/>
    </location>
</feature>
<name>A0A0E9LVK5_9BACT</name>
<dbReference type="RefSeq" id="WP_062122567.1">
    <property type="nucleotide sequence ID" value="NZ_BAZW01000005.1"/>
</dbReference>
<feature type="chain" id="PRO_5002428371" evidence="1">
    <location>
        <begin position="22"/>
        <end position="462"/>
    </location>
</feature>
<dbReference type="Gene3D" id="2.60.120.560">
    <property type="entry name" value="Exo-inulinase, domain 1"/>
    <property type="match status" value="2"/>
</dbReference>
<dbReference type="EMBL" id="BAZW01000005">
    <property type="protein sequence ID" value="GAO28875.1"/>
    <property type="molecule type" value="Genomic_DNA"/>
</dbReference>
<evidence type="ECO:0000256" key="1">
    <source>
        <dbReference type="SAM" id="SignalP"/>
    </source>
</evidence>
<organism evidence="3 4">
    <name type="scientific">Geofilum rubicundum JCM 15548</name>
    <dbReference type="NCBI Taxonomy" id="1236989"/>
    <lineage>
        <taxon>Bacteria</taxon>
        <taxon>Pseudomonadati</taxon>
        <taxon>Bacteroidota</taxon>
        <taxon>Bacteroidia</taxon>
        <taxon>Marinilabiliales</taxon>
        <taxon>Marinilabiliaceae</taxon>
        <taxon>Geofilum</taxon>
    </lineage>
</organism>
<gene>
    <name evidence="3" type="ORF">JCM15548_11010</name>
</gene>
<dbReference type="GO" id="GO:0016787">
    <property type="term" value="F:hydrolase activity"/>
    <property type="evidence" value="ECO:0007669"/>
    <property type="project" value="UniProtKB-KW"/>
</dbReference>
<dbReference type="Pfam" id="PF06439">
    <property type="entry name" value="3keto-disac_hyd"/>
    <property type="match status" value="2"/>
</dbReference>
<dbReference type="Proteomes" id="UP000032900">
    <property type="component" value="Unassembled WGS sequence"/>
</dbReference>